<feature type="region of interest" description="Disordered" evidence="1">
    <location>
        <begin position="342"/>
        <end position="363"/>
    </location>
</feature>
<proteinExistence type="predicted"/>
<dbReference type="InterPro" id="IPR003611">
    <property type="entry name" value="NUMOD3"/>
</dbReference>
<evidence type="ECO:0000259" key="2">
    <source>
        <dbReference type="Pfam" id="PF07460"/>
    </source>
</evidence>
<organism evidence="3 4">
    <name type="scientific">Canavalia gladiata</name>
    <name type="common">Sword bean</name>
    <name type="synonym">Dolichos gladiatus</name>
    <dbReference type="NCBI Taxonomy" id="3824"/>
    <lineage>
        <taxon>Eukaryota</taxon>
        <taxon>Viridiplantae</taxon>
        <taxon>Streptophyta</taxon>
        <taxon>Embryophyta</taxon>
        <taxon>Tracheophyta</taxon>
        <taxon>Spermatophyta</taxon>
        <taxon>Magnoliopsida</taxon>
        <taxon>eudicotyledons</taxon>
        <taxon>Gunneridae</taxon>
        <taxon>Pentapetalae</taxon>
        <taxon>rosids</taxon>
        <taxon>fabids</taxon>
        <taxon>Fabales</taxon>
        <taxon>Fabaceae</taxon>
        <taxon>Papilionoideae</taxon>
        <taxon>50 kb inversion clade</taxon>
        <taxon>NPAAA clade</taxon>
        <taxon>indigoferoid/millettioid clade</taxon>
        <taxon>Phaseoleae</taxon>
        <taxon>Canavalia</taxon>
    </lineage>
</organism>
<reference evidence="3 4" key="1">
    <citation type="submission" date="2024-01" db="EMBL/GenBank/DDBJ databases">
        <title>The genomes of 5 underutilized Papilionoideae crops provide insights into root nodulation and disease resistanc.</title>
        <authorList>
            <person name="Jiang F."/>
        </authorList>
    </citation>
    <scope>NUCLEOTIDE SEQUENCE [LARGE SCALE GENOMIC DNA]</scope>
    <source>
        <strain evidence="3">LVBAO_FW01</strain>
        <tissue evidence="3">Leaves</tissue>
    </source>
</reference>
<dbReference type="GO" id="GO:0003677">
    <property type="term" value="F:DNA binding"/>
    <property type="evidence" value="ECO:0007669"/>
    <property type="project" value="InterPro"/>
</dbReference>
<keyword evidence="4" id="KW-1185">Reference proteome</keyword>
<comment type="caution">
    <text evidence="3">The sequence shown here is derived from an EMBL/GenBank/DDBJ whole genome shotgun (WGS) entry which is preliminary data.</text>
</comment>
<dbReference type="PANTHER" id="PTHR34199:SF1">
    <property type="entry name" value="HISTONE-LYSINE N-METHYLTRANSFERASE, H3 LYSINE-79 SPECIFIC-LIKE PROTEIN"/>
    <property type="match status" value="1"/>
</dbReference>
<accession>A0AAN9K1C1</accession>
<dbReference type="Proteomes" id="UP001367508">
    <property type="component" value="Unassembled WGS sequence"/>
</dbReference>
<sequence length="444" mass="50402">MLQEQILISTVWDLGQVSSVSVKAMSVSLSPLAHSSNSDSRLLFTNMLDCTCAFSPSHVLPLVKTATPKLALLCSSQRLLPIEDLQTSVVDEDKPNVSVDSSASLNHENEVVGVGDSLSERVLKERIRRMRIGLANKGKVPWNKGRKHSAETRERIRLKTIEALSDPKVRKKMAEHPHSHSDKIKAKISHSLKRVWHERLKSKRLREQFFLSWEQSIANAAKKGGIGQEELDWDSYNKIKQQLELNQLQEAEEKEKEKLMAVAGAKKFIQLWSESIAKAAKKGGSGEVELDWDSYEKIREEMILLHQLQRTTQKAKAKEMARLKAEKAARIKAIKKAMVIQKRKGDQEKTKARGNIKNQPCKNEKEGKDALEVTQEFKLCTKLNKIRLNENISGEIAREGDLFKSDFPTYNILDLEHIKREKMLKQVSLADQIQAARNKKGKVH</sequence>
<gene>
    <name evidence="3" type="ORF">VNO77_40339</name>
</gene>
<dbReference type="EMBL" id="JAYMYQ010000010">
    <property type="protein sequence ID" value="KAK7307359.1"/>
    <property type="molecule type" value="Genomic_DNA"/>
</dbReference>
<evidence type="ECO:0000256" key="1">
    <source>
        <dbReference type="SAM" id="MobiDB-lite"/>
    </source>
</evidence>
<dbReference type="AlphaFoldDB" id="A0AAN9K1C1"/>
<evidence type="ECO:0000313" key="3">
    <source>
        <dbReference type="EMBL" id="KAK7307359.1"/>
    </source>
</evidence>
<evidence type="ECO:0000313" key="4">
    <source>
        <dbReference type="Proteomes" id="UP001367508"/>
    </source>
</evidence>
<feature type="domain" description="Nuclease associated modular" evidence="2">
    <location>
        <begin position="131"/>
        <end position="157"/>
    </location>
</feature>
<dbReference type="Pfam" id="PF07460">
    <property type="entry name" value="NUMOD3"/>
    <property type="match status" value="1"/>
</dbReference>
<dbReference type="PANTHER" id="PTHR34199">
    <property type="entry name" value="NUMOD3 MOTIF FAMILY PROTEIN, EXPRESSED"/>
    <property type="match status" value="1"/>
</dbReference>
<protein>
    <recommendedName>
        <fullName evidence="2">Nuclease associated modular domain-containing protein</fullName>
    </recommendedName>
</protein>
<name>A0AAN9K1C1_CANGL</name>